<dbReference type="AlphaFoldDB" id="A0A194PMZ1"/>
<evidence type="ECO:0000256" key="1">
    <source>
        <dbReference type="SAM" id="MobiDB-lite"/>
    </source>
</evidence>
<organism evidence="2 3">
    <name type="scientific">Papilio xuthus</name>
    <name type="common">Asian swallowtail butterfly</name>
    <dbReference type="NCBI Taxonomy" id="66420"/>
    <lineage>
        <taxon>Eukaryota</taxon>
        <taxon>Metazoa</taxon>
        <taxon>Ecdysozoa</taxon>
        <taxon>Arthropoda</taxon>
        <taxon>Hexapoda</taxon>
        <taxon>Insecta</taxon>
        <taxon>Pterygota</taxon>
        <taxon>Neoptera</taxon>
        <taxon>Endopterygota</taxon>
        <taxon>Lepidoptera</taxon>
        <taxon>Glossata</taxon>
        <taxon>Ditrysia</taxon>
        <taxon>Papilionoidea</taxon>
        <taxon>Papilionidae</taxon>
        <taxon>Papilioninae</taxon>
        <taxon>Papilio</taxon>
    </lineage>
</organism>
<name>A0A194PMZ1_PAPXU</name>
<protein>
    <submittedName>
        <fullName evidence="2">Uncharacterized protein</fullName>
    </submittedName>
</protein>
<proteinExistence type="predicted"/>
<dbReference type="Proteomes" id="UP000053268">
    <property type="component" value="Unassembled WGS sequence"/>
</dbReference>
<feature type="region of interest" description="Disordered" evidence="1">
    <location>
        <begin position="1"/>
        <end position="63"/>
    </location>
</feature>
<dbReference type="EMBL" id="KQ459601">
    <property type="protein sequence ID" value="KPI94099.1"/>
    <property type="molecule type" value="Genomic_DNA"/>
</dbReference>
<sequence length="85" mass="9520">MGCNTSSESKTKKEEQAQSQDNETNKTSGVKWKKFRVSSDECVSRRPNPPPPPLNTAWQGDPKKIYPRGVPIPLVLENPPPRVYA</sequence>
<evidence type="ECO:0000313" key="2">
    <source>
        <dbReference type="EMBL" id="KPI94099.1"/>
    </source>
</evidence>
<feature type="compositionally biased region" description="Polar residues" evidence="1">
    <location>
        <begin position="17"/>
        <end position="28"/>
    </location>
</feature>
<evidence type="ECO:0000313" key="3">
    <source>
        <dbReference type="Proteomes" id="UP000053268"/>
    </source>
</evidence>
<keyword evidence="3" id="KW-1185">Reference proteome</keyword>
<reference evidence="2 3" key="1">
    <citation type="journal article" date="2015" name="Nat. Commun.">
        <title>Outbred genome sequencing and CRISPR/Cas9 gene editing in butterflies.</title>
        <authorList>
            <person name="Li X."/>
            <person name="Fan D."/>
            <person name="Zhang W."/>
            <person name="Liu G."/>
            <person name="Zhang L."/>
            <person name="Zhao L."/>
            <person name="Fang X."/>
            <person name="Chen L."/>
            <person name="Dong Y."/>
            <person name="Chen Y."/>
            <person name="Ding Y."/>
            <person name="Zhao R."/>
            <person name="Feng M."/>
            <person name="Zhu Y."/>
            <person name="Feng Y."/>
            <person name="Jiang X."/>
            <person name="Zhu D."/>
            <person name="Xiang H."/>
            <person name="Feng X."/>
            <person name="Li S."/>
            <person name="Wang J."/>
            <person name="Zhang G."/>
            <person name="Kronforst M.R."/>
            <person name="Wang W."/>
        </authorList>
    </citation>
    <scope>NUCLEOTIDE SEQUENCE [LARGE SCALE GENOMIC DNA]</scope>
    <source>
        <strain evidence="2">Ya'a_city_454_Px</strain>
        <tissue evidence="2">Whole body</tissue>
    </source>
</reference>
<accession>A0A194PMZ1</accession>
<gene>
    <name evidence="2" type="ORF">RR46_13264</name>
</gene>